<accession>A0ABP0G8M0</accession>
<evidence type="ECO:0000313" key="1">
    <source>
        <dbReference type="EMBL" id="CAK8688160.1"/>
    </source>
</evidence>
<comment type="caution">
    <text evidence="1">The sequence shown here is derived from an EMBL/GenBank/DDBJ whole genome shotgun (WGS) entry which is preliminary data.</text>
</comment>
<reference evidence="1 2" key="1">
    <citation type="submission" date="2024-02" db="EMBL/GenBank/DDBJ databases">
        <authorList>
            <person name="Daric V."/>
            <person name="Darras S."/>
        </authorList>
    </citation>
    <scope>NUCLEOTIDE SEQUENCE [LARGE SCALE GENOMIC DNA]</scope>
</reference>
<dbReference type="EMBL" id="CAWYQH010000108">
    <property type="protein sequence ID" value="CAK8688160.1"/>
    <property type="molecule type" value="Genomic_DNA"/>
</dbReference>
<protein>
    <submittedName>
        <fullName evidence="1">Uncharacterized protein</fullName>
    </submittedName>
</protein>
<organism evidence="1 2">
    <name type="scientific">Clavelina lepadiformis</name>
    <name type="common">Light-bulb sea squirt</name>
    <name type="synonym">Ascidia lepadiformis</name>
    <dbReference type="NCBI Taxonomy" id="159417"/>
    <lineage>
        <taxon>Eukaryota</taxon>
        <taxon>Metazoa</taxon>
        <taxon>Chordata</taxon>
        <taxon>Tunicata</taxon>
        <taxon>Ascidiacea</taxon>
        <taxon>Aplousobranchia</taxon>
        <taxon>Clavelinidae</taxon>
        <taxon>Clavelina</taxon>
    </lineage>
</organism>
<dbReference type="Proteomes" id="UP001642483">
    <property type="component" value="Unassembled WGS sequence"/>
</dbReference>
<keyword evidence="2" id="KW-1185">Reference proteome</keyword>
<gene>
    <name evidence="1" type="ORF">CVLEPA_LOCUS20188</name>
</gene>
<name>A0ABP0G8M0_CLALP</name>
<proteinExistence type="predicted"/>
<sequence>MSKKGWYGCQREIAPQCTILPLDYKSAIYWLGLMQRQKLCQPKFKCWYHFVKRWKDNSLLFLSFAFTNNALCKQGNRSIDDEITYPKKFSTIDYSRA</sequence>
<evidence type="ECO:0000313" key="2">
    <source>
        <dbReference type="Proteomes" id="UP001642483"/>
    </source>
</evidence>